<feature type="compositionally biased region" description="Polar residues" evidence="3">
    <location>
        <begin position="1"/>
        <end position="14"/>
    </location>
</feature>
<keyword evidence="5" id="KW-1185">Reference proteome</keyword>
<comment type="similarity">
    <text evidence="1 2">Belongs to the DSS1/SEM1 family.</text>
</comment>
<evidence type="ECO:0000313" key="5">
    <source>
        <dbReference type="Proteomes" id="UP000253472"/>
    </source>
</evidence>
<feature type="compositionally biased region" description="Basic and acidic residues" evidence="3">
    <location>
        <begin position="38"/>
        <end position="55"/>
    </location>
</feature>
<name>A0A367XQI0_9ASCO</name>
<dbReference type="STRING" id="5486.A0A367XQI0"/>
<dbReference type="SMART" id="SM01385">
    <property type="entry name" value="DSS1_SEM1"/>
    <property type="match status" value="1"/>
</dbReference>
<dbReference type="InterPro" id="IPR007834">
    <property type="entry name" value="DSS1_SEM1"/>
</dbReference>
<proteinExistence type="inferred from homology"/>
<reference evidence="4 5" key="1">
    <citation type="submission" date="2018-06" db="EMBL/GenBank/DDBJ databases">
        <title>Whole genome sequencing of Candida tropicalis (genome annotated by CSBL at Korea University).</title>
        <authorList>
            <person name="Ahn J."/>
        </authorList>
    </citation>
    <scope>NUCLEOTIDE SEQUENCE [LARGE SCALE GENOMIC DNA]</scope>
    <source>
        <strain evidence="4 5">ATCC 20962</strain>
    </source>
</reference>
<keyword evidence="2" id="KW-0647">Proteasome</keyword>
<keyword evidence="2" id="KW-0539">Nucleus</keyword>
<dbReference type="AlphaFoldDB" id="A0A367XQI0"/>
<dbReference type="GO" id="GO:0000724">
    <property type="term" value="P:double-strand break repair via homologous recombination"/>
    <property type="evidence" value="ECO:0007669"/>
    <property type="project" value="TreeGrafter"/>
</dbReference>
<evidence type="ECO:0000256" key="3">
    <source>
        <dbReference type="SAM" id="MobiDB-lite"/>
    </source>
</evidence>
<evidence type="ECO:0000313" key="4">
    <source>
        <dbReference type="EMBL" id="RCK55669.1"/>
    </source>
</evidence>
<dbReference type="GO" id="GO:0043248">
    <property type="term" value="P:proteasome assembly"/>
    <property type="evidence" value="ECO:0007669"/>
    <property type="project" value="UniProtKB-UniRule"/>
</dbReference>
<gene>
    <name evidence="4" type="ORF">Cantr_05970</name>
</gene>
<dbReference type="Proteomes" id="UP000253472">
    <property type="component" value="Unassembled WGS sequence"/>
</dbReference>
<dbReference type="PANTHER" id="PTHR16771">
    <property type="entry name" value="26 PROTEASOME COMPLEX SUBUNIT DSS1"/>
    <property type="match status" value="1"/>
</dbReference>
<dbReference type="GO" id="GO:0005634">
    <property type="term" value="C:nucleus"/>
    <property type="evidence" value="ECO:0007669"/>
    <property type="project" value="UniProtKB-SubCell"/>
</dbReference>
<protein>
    <recommendedName>
        <fullName evidence="2">26S proteasome complex subunit SEM1</fullName>
    </recommendedName>
</protein>
<dbReference type="EMBL" id="QLNQ01000029">
    <property type="protein sequence ID" value="RCK55669.1"/>
    <property type="molecule type" value="Genomic_DNA"/>
</dbReference>
<evidence type="ECO:0000256" key="1">
    <source>
        <dbReference type="ARBA" id="ARBA00034491"/>
    </source>
</evidence>
<dbReference type="GO" id="GO:0006406">
    <property type="term" value="P:mRNA export from nucleus"/>
    <property type="evidence" value="ECO:0007669"/>
    <property type="project" value="UniProtKB-UniRule"/>
</dbReference>
<organism evidence="4 5">
    <name type="scientific">Candida viswanathii</name>
    <dbReference type="NCBI Taxonomy" id="5486"/>
    <lineage>
        <taxon>Eukaryota</taxon>
        <taxon>Fungi</taxon>
        <taxon>Dikarya</taxon>
        <taxon>Ascomycota</taxon>
        <taxon>Saccharomycotina</taxon>
        <taxon>Pichiomycetes</taxon>
        <taxon>Debaryomycetaceae</taxon>
        <taxon>Candida/Lodderomyces clade</taxon>
        <taxon>Candida</taxon>
    </lineage>
</organism>
<evidence type="ECO:0000256" key="2">
    <source>
        <dbReference type="RuleBase" id="RU369057"/>
    </source>
</evidence>
<dbReference type="Pfam" id="PF05160">
    <property type="entry name" value="DSS1_SEM1"/>
    <property type="match status" value="1"/>
</dbReference>
<dbReference type="PANTHER" id="PTHR16771:SF0">
    <property type="entry name" value="26S PROTEASOME COMPLEX SUBUNIT SEM1"/>
    <property type="match status" value="1"/>
</dbReference>
<comment type="subcellular location">
    <subcellularLocation>
        <location evidence="2">Nucleus</location>
    </subcellularLocation>
</comment>
<dbReference type="GO" id="GO:0008541">
    <property type="term" value="C:proteasome regulatory particle, lid subcomplex"/>
    <property type="evidence" value="ECO:0007669"/>
    <property type="project" value="UniProtKB-UniRule"/>
</dbReference>
<accession>A0A367XQI0</accession>
<feature type="compositionally biased region" description="Acidic residues" evidence="3">
    <location>
        <begin position="27"/>
        <end position="37"/>
    </location>
</feature>
<comment type="caution">
    <text evidence="4">The sequence shown here is derived from an EMBL/GenBank/DDBJ whole genome shotgun (WGS) entry which is preliminary data.</text>
</comment>
<sequence>MSESTELDSKTTAPVTEEEKNVIKTLEEDDEFEDFPEDDSKWSGEGNKLDEKTLWEEDWDDDDTQDQFALKLKEELLKTGKPATK</sequence>
<feature type="region of interest" description="Disordered" evidence="3">
    <location>
        <begin position="1"/>
        <end position="60"/>
    </location>
</feature>
<feature type="compositionally biased region" description="Basic and acidic residues" evidence="3">
    <location>
        <begin position="17"/>
        <end position="26"/>
    </location>
</feature>
<comment type="function">
    <text evidence="2">Component of the 26S proteasome, a multiprotein complex involved in the ATP-dependent degradation of ubiquitinated proteins.</text>
</comment>